<organism evidence="2 4">
    <name type="scientific">Saliniramus fredricksonii</name>
    <dbReference type="NCBI Taxonomy" id="1653334"/>
    <lineage>
        <taxon>Bacteria</taxon>
        <taxon>Pseudomonadati</taxon>
        <taxon>Pseudomonadota</taxon>
        <taxon>Alphaproteobacteria</taxon>
        <taxon>Hyphomicrobiales</taxon>
        <taxon>Salinarimonadaceae</taxon>
        <taxon>Saliniramus</taxon>
    </lineage>
</organism>
<name>A0A0P7ZWU1_9HYPH</name>
<keyword evidence="1" id="KW-1133">Transmembrane helix</keyword>
<comment type="caution">
    <text evidence="2">The sequence shown here is derived from an EMBL/GenBank/DDBJ whole genome shotgun (WGS) entry which is preliminary data.</text>
</comment>
<evidence type="ECO:0000313" key="5">
    <source>
        <dbReference type="Proteomes" id="UP000182800"/>
    </source>
</evidence>
<reference evidence="3 5" key="2">
    <citation type="submission" date="2016-08" db="EMBL/GenBank/DDBJ databases">
        <authorList>
            <person name="Varghese N."/>
            <person name="Submissions Spin"/>
        </authorList>
    </citation>
    <scope>NUCLEOTIDE SEQUENCE [LARGE SCALE GENOMIC DNA]</scope>
    <source>
        <strain evidence="3 5">HL-109</strain>
    </source>
</reference>
<proteinExistence type="predicted"/>
<dbReference type="OrthoDB" id="7855510at2"/>
<reference evidence="2 4" key="1">
    <citation type="submission" date="2015-09" db="EMBL/GenBank/DDBJ databases">
        <title>Identification and resolution of microdiversity through metagenomic sequencing of parallel consortia.</title>
        <authorList>
            <person name="Nelson W.C."/>
            <person name="Romine M.F."/>
            <person name="Lindemann S.R."/>
        </authorList>
    </citation>
    <scope>NUCLEOTIDE SEQUENCE [LARGE SCALE GENOMIC DNA]</scope>
    <source>
        <strain evidence="2">HL-109</strain>
    </source>
</reference>
<dbReference type="EMBL" id="LJSX01000030">
    <property type="protein sequence ID" value="KPQ09293.1"/>
    <property type="molecule type" value="Genomic_DNA"/>
</dbReference>
<dbReference type="STRING" id="1653334.GA0071312_2347"/>
<evidence type="ECO:0000313" key="4">
    <source>
        <dbReference type="Proteomes" id="UP000050497"/>
    </source>
</evidence>
<dbReference type="RefSeq" id="WP_074445116.1">
    <property type="nucleotide sequence ID" value="NZ_FMBM01000002.1"/>
</dbReference>
<feature type="transmembrane region" description="Helical" evidence="1">
    <location>
        <begin position="98"/>
        <end position="117"/>
    </location>
</feature>
<sequence>MTTWETTIAPLWPYLVLILVGFLPSEIWRALGVVVSRGLDERSEIIVWVRAVATTLLAAVVMKLLLTPSGALAAAPLLARLGAVLVGIGVYFLARRSVIAGVIAGELILISVTYFAFA</sequence>
<dbReference type="Pfam" id="PF05437">
    <property type="entry name" value="AzlD"/>
    <property type="match status" value="1"/>
</dbReference>
<feature type="transmembrane region" description="Helical" evidence="1">
    <location>
        <begin position="12"/>
        <end position="35"/>
    </location>
</feature>
<keyword evidence="1" id="KW-0812">Transmembrane</keyword>
<feature type="transmembrane region" description="Helical" evidence="1">
    <location>
        <begin position="47"/>
        <end position="66"/>
    </location>
</feature>
<evidence type="ECO:0000313" key="3">
    <source>
        <dbReference type="EMBL" id="SCC81409.1"/>
    </source>
</evidence>
<protein>
    <submittedName>
        <fullName evidence="2">Branched-chain amino acid transport protein (AzlD)</fullName>
    </submittedName>
</protein>
<dbReference type="EMBL" id="FMBM01000002">
    <property type="protein sequence ID" value="SCC81409.1"/>
    <property type="molecule type" value="Genomic_DNA"/>
</dbReference>
<evidence type="ECO:0000256" key="1">
    <source>
        <dbReference type="SAM" id="Phobius"/>
    </source>
</evidence>
<dbReference type="Proteomes" id="UP000050497">
    <property type="component" value="Unassembled WGS sequence"/>
</dbReference>
<keyword evidence="5" id="KW-1185">Reference proteome</keyword>
<accession>A0A0P7ZWU1</accession>
<dbReference type="InterPro" id="IPR008407">
    <property type="entry name" value="Brnchd-chn_aa_trnsp_AzlD"/>
</dbReference>
<evidence type="ECO:0000313" key="2">
    <source>
        <dbReference type="EMBL" id="KPQ09293.1"/>
    </source>
</evidence>
<keyword evidence="1" id="KW-0472">Membrane</keyword>
<dbReference type="AlphaFoldDB" id="A0A0P7ZWU1"/>
<gene>
    <name evidence="3" type="ORF">GA0071312_2347</name>
    <name evidence="2" type="ORF">HLUCCO17_15390</name>
</gene>
<feature type="transmembrane region" description="Helical" evidence="1">
    <location>
        <begin position="72"/>
        <end position="93"/>
    </location>
</feature>
<dbReference type="Proteomes" id="UP000182800">
    <property type="component" value="Unassembled WGS sequence"/>
</dbReference>